<feature type="domain" description="Rho-GAP" evidence="4">
    <location>
        <begin position="1017"/>
        <end position="1221"/>
    </location>
</feature>
<organism evidence="5 6">
    <name type="scientific">Calocera viscosa (strain TUFC12733)</name>
    <dbReference type="NCBI Taxonomy" id="1330018"/>
    <lineage>
        <taxon>Eukaryota</taxon>
        <taxon>Fungi</taxon>
        <taxon>Dikarya</taxon>
        <taxon>Basidiomycota</taxon>
        <taxon>Agaricomycotina</taxon>
        <taxon>Dacrymycetes</taxon>
        <taxon>Dacrymycetales</taxon>
        <taxon>Dacrymycetaceae</taxon>
        <taxon>Calocera</taxon>
    </lineage>
</organism>
<feature type="compositionally biased region" description="Low complexity" evidence="2">
    <location>
        <begin position="522"/>
        <end position="541"/>
    </location>
</feature>
<dbReference type="InterPro" id="IPR008936">
    <property type="entry name" value="Rho_GTPase_activation_prot"/>
</dbReference>
<feature type="region of interest" description="Disordered" evidence="2">
    <location>
        <begin position="124"/>
        <end position="472"/>
    </location>
</feature>
<feature type="compositionally biased region" description="Pro residues" evidence="2">
    <location>
        <begin position="321"/>
        <end position="341"/>
    </location>
</feature>
<gene>
    <name evidence="5" type="ORF">CALVIDRAFT_503760</name>
</gene>
<dbReference type="GO" id="GO:0007165">
    <property type="term" value="P:signal transduction"/>
    <property type="evidence" value="ECO:0007669"/>
    <property type="project" value="InterPro"/>
</dbReference>
<name>A0A167ISB9_CALVF</name>
<dbReference type="GO" id="GO:0035091">
    <property type="term" value="F:phosphatidylinositol binding"/>
    <property type="evidence" value="ECO:0007669"/>
    <property type="project" value="InterPro"/>
</dbReference>
<feature type="region of interest" description="Disordered" evidence="2">
    <location>
        <begin position="1217"/>
        <end position="1246"/>
    </location>
</feature>
<dbReference type="Proteomes" id="UP000076738">
    <property type="component" value="Unassembled WGS sequence"/>
</dbReference>
<feature type="compositionally biased region" description="Low complexity" evidence="2">
    <location>
        <begin position="951"/>
        <end position="965"/>
    </location>
</feature>
<evidence type="ECO:0000259" key="3">
    <source>
        <dbReference type="PROSITE" id="PS50003"/>
    </source>
</evidence>
<dbReference type="SUPFAM" id="SSF64268">
    <property type="entry name" value="PX domain"/>
    <property type="match status" value="1"/>
</dbReference>
<dbReference type="GO" id="GO:0005096">
    <property type="term" value="F:GTPase activator activity"/>
    <property type="evidence" value="ECO:0007669"/>
    <property type="project" value="UniProtKB-KW"/>
</dbReference>
<feature type="domain" description="PH" evidence="3">
    <location>
        <begin position="651"/>
        <end position="788"/>
    </location>
</feature>
<evidence type="ECO:0000256" key="2">
    <source>
        <dbReference type="SAM" id="MobiDB-lite"/>
    </source>
</evidence>
<proteinExistence type="predicted"/>
<sequence length="1388" mass="147675">MSISSPAPRSAGPSNPTTPSLPSTFQTPEHRRVLTSDSALSPSARQALLTPPPARGPSSSSPAGSLAHSPSGSKQLSLESVLALHAGAEEPALAALEQVLGERNTLAGQNAQLWKLIERQRVMQKSLERDAERLRGERDRALGRERDKDRERRREREREDTDRDEGKSDPERDGKRARGKSEERPAPAPVPPLHNPASKSSDDLPRPTASAPASIPSSAASRSLASLPSPTSTIPAPFARAPSPAGSDPPMLPPLALQAPIALSSSPLSSPSTPTRTGSVPAPSSVYAREPQRTGSVPVPSPVAASELPFPAPASAAVIPQPAPAPAQPPAPAPTPAPVPAPARDRSPSPLYPLAYTEAAPSQPIRAEPDPPAYTEQQQQQQLPPARPHSPKRGTTTINVNVVPPTPAPHAHHVQRASEQDPLPLPLPAVFRDQPTAGPMRRDASPSPGPLSPVSTRQAFLQQQQQQQQPAAQPYLTPADLPLTQILITHSTIRANDRGKDVLSFHIAVSPPPYATPSSRDPTPQQQQGSSSPSSSVSELGLGLGGLPAQRAPWAVEKLYSDILALDTKVRSGLGRTMQKKLGSFPEGKAFRDHAPVKSDQRKAALTAYVQQLLLFPLALDTRRDICAFFTTDVSRARAASGAVGGGVVREGYKEGYLTKRGKNFGGWKTRYFVLGGRVLEYYESRGGAHLGSIQLQAAKIGRQQRVPPMPSSTSSLTLTLTREQTSSVASTTNSNSIGSEMDDENAYRHAFLIIEQREGKAPVKHVLCAESDEERDSWVEHLVRYVGPSHPAILLGDEEGEPRASSESATRTRSRIMSKEDISISRMAQAVPISQLVPDAENAKLFRAAPPPPSPGPPGPLAAAPHITGYTGPESPRLLGVSASMPNALDTLQAMPRSNSSLGTYSDGSRGITAPVEQRVHSLGTAAAARLTSGQNLTPVKSREVGIPPSASQRTVTTSASSSTLLVDQGNDRDRKAKSGRFWNFGRNNDSKSASIGGPGQSGLGAIVSAHAVFGVTLQESLAVASIANLPAVVFRCIEYLEARGAEREEGIYRLSGSSAVVKALRERFNTEGDADLLKDEEYWDLHAVAGLLKGFLRELPTSVLTRELHLRFLAVIDLADPEERIAELASLIAALPLPNYSLLRALTAHLILIVQHSQENKMNMRNVGIVFSPTLGIPAGVFSLMLAEFNHVFSVGGEEEPDAEEEVVDDEVLEQVDAGEDVEYKPKRASGETGTPGSRNSRSYANGAADQLLGLSGRSLKPQVADLEEASDSDNMMQEESGTETEDPDLDGSSIHDSRSTSGQSNGTGDEHNSVPMPNSATQAVFDVNQTPTQAQPNGTGSKARMTANARGLQLAPPSSQTDMRPMGKVGLPLSPRPPPQMSPRP</sequence>
<dbReference type="InterPro" id="IPR036871">
    <property type="entry name" value="PX_dom_sf"/>
</dbReference>
<feature type="compositionally biased region" description="Low complexity" evidence="2">
    <location>
        <begin position="254"/>
        <end position="281"/>
    </location>
</feature>
<feature type="region of interest" description="Disordered" evidence="2">
    <location>
        <begin position="935"/>
        <end position="986"/>
    </location>
</feature>
<dbReference type="OrthoDB" id="185175at2759"/>
<dbReference type="STRING" id="1330018.A0A167ISB9"/>
<feature type="compositionally biased region" description="Acidic residues" evidence="2">
    <location>
        <begin position="1283"/>
        <end position="1292"/>
    </location>
</feature>
<dbReference type="PROSITE" id="PS50238">
    <property type="entry name" value="RHOGAP"/>
    <property type="match status" value="1"/>
</dbReference>
<keyword evidence="1" id="KW-0343">GTPase activation</keyword>
<evidence type="ECO:0000313" key="6">
    <source>
        <dbReference type="Proteomes" id="UP000076738"/>
    </source>
</evidence>
<dbReference type="InterPro" id="IPR050729">
    <property type="entry name" value="Rho-GAP"/>
</dbReference>
<dbReference type="InterPro" id="IPR000198">
    <property type="entry name" value="RhoGAP_dom"/>
</dbReference>
<feature type="compositionally biased region" description="Polar residues" evidence="2">
    <location>
        <begin position="1234"/>
        <end position="1246"/>
    </location>
</feature>
<dbReference type="GO" id="GO:0005737">
    <property type="term" value="C:cytoplasm"/>
    <property type="evidence" value="ECO:0007669"/>
    <property type="project" value="TreeGrafter"/>
</dbReference>
<feature type="compositionally biased region" description="Low complexity" evidence="2">
    <location>
        <begin position="712"/>
        <end position="737"/>
    </location>
</feature>
<dbReference type="PANTHER" id="PTHR23176">
    <property type="entry name" value="RHO/RAC/CDC GTPASE-ACTIVATING PROTEIN"/>
    <property type="match status" value="1"/>
</dbReference>
<dbReference type="SUPFAM" id="SSF48350">
    <property type="entry name" value="GTPase activation domain, GAP"/>
    <property type="match status" value="1"/>
</dbReference>
<dbReference type="EMBL" id="KV417306">
    <property type="protein sequence ID" value="KZO92911.1"/>
    <property type="molecule type" value="Genomic_DNA"/>
</dbReference>
<dbReference type="Gene3D" id="1.10.555.10">
    <property type="entry name" value="Rho GTPase activation protein"/>
    <property type="match status" value="1"/>
</dbReference>
<feature type="compositionally biased region" description="Low complexity" evidence="2">
    <location>
        <begin position="462"/>
        <end position="472"/>
    </location>
</feature>
<evidence type="ECO:0000313" key="5">
    <source>
        <dbReference type="EMBL" id="KZO92911.1"/>
    </source>
</evidence>
<dbReference type="Gene3D" id="3.30.1520.10">
    <property type="entry name" value="Phox-like domain"/>
    <property type="match status" value="1"/>
</dbReference>
<dbReference type="SUPFAM" id="SSF50729">
    <property type="entry name" value="PH domain-like"/>
    <property type="match status" value="1"/>
</dbReference>
<feature type="compositionally biased region" description="Basic and acidic residues" evidence="2">
    <location>
        <begin position="124"/>
        <end position="185"/>
    </location>
</feature>
<feature type="compositionally biased region" description="Polar residues" evidence="2">
    <location>
        <begin position="35"/>
        <end position="44"/>
    </location>
</feature>
<dbReference type="InterPro" id="IPR001849">
    <property type="entry name" value="PH_domain"/>
</dbReference>
<dbReference type="SMART" id="SM00233">
    <property type="entry name" value="PH"/>
    <property type="match status" value="1"/>
</dbReference>
<feature type="region of interest" description="Disordered" evidence="2">
    <location>
        <begin position="794"/>
        <end position="816"/>
    </location>
</feature>
<feature type="region of interest" description="Disordered" evidence="2">
    <location>
        <begin position="508"/>
        <end position="542"/>
    </location>
</feature>
<feature type="compositionally biased region" description="Low complexity" evidence="2">
    <location>
        <begin position="13"/>
        <end position="24"/>
    </location>
</feature>
<dbReference type="InterPro" id="IPR011993">
    <property type="entry name" value="PH-like_dom_sf"/>
</dbReference>
<dbReference type="Pfam" id="PF00620">
    <property type="entry name" value="RhoGAP"/>
    <property type="match status" value="1"/>
</dbReference>
<evidence type="ECO:0000259" key="4">
    <source>
        <dbReference type="PROSITE" id="PS50238"/>
    </source>
</evidence>
<feature type="region of interest" description="Disordered" evidence="2">
    <location>
        <begin position="703"/>
        <end position="742"/>
    </location>
</feature>
<feature type="compositionally biased region" description="Polar residues" evidence="2">
    <location>
        <begin position="1318"/>
        <end position="1343"/>
    </location>
</feature>
<dbReference type="PANTHER" id="PTHR23176:SF129">
    <property type="entry name" value="RHO GTPASE ACTIVATING PROTEIN AT 16F, ISOFORM E-RELATED"/>
    <property type="match status" value="1"/>
</dbReference>
<keyword evidence="6" id="KW-1185">Reference proteome</keyword>
<dbReference type="SMART" id="SM00324">
    <property type="entry name" value="RhoGAP"/>
    <property type="match status" value="1"/>
</dbReference>
<protein>
    <submittedName>
        <fullName evidence="5">RhoGAP-domain-containing protein</fullName>
    </submittedName>
</protein>
<feature type="compositionally biased region" description="Low complexity" evidence="2">
    <location>
        <begin position="206"/>
        <end position="237"/>
    </location>
</feature>
<dbReference type="Gene3D" id="2.30.29.30">
    <property type="entry name" value="Pleckstrin-homology domain (PH domain)/Phosphotyrosine-binding domain (PTB)"/>
    <property type="match status" value="1"/>
</dbReference>
<feature type="region of interest" description="Disordered" evidence="2">
    <location>
        <begin position="1"/>
        <end position="74"/>
    </location>
</feature>
<feature type="compositionally biased region" description="Pro residues" evidence="2">
    <location>
        <begin position="1377"/>
        <end position="1388"/>
    </location>
</feature>
<reference evidence="5 6" key="1">
    <citation type="journal article" date="2016" name="Mol. Biol. Evol.">
        <title>Comparative Genomics of Early-Diverging Mushroom-Forming Fungi Provides Insights into the Origins of Lignocellulose Decay Capabilities.</title>
        <authorList>
            <person name="Nagy L.G."/>
            <person name="Riley R."/>
            <person name="Tritt A."/>
            <person name="Adam C."/>
            <person name="Daum C."/>
            <person name="Floudas D."/>
            <person name="Sun H."/>
            <person name="Yadav J.S."/>
            <person name="Pangilinan J."/>
            <person name="Larsson K.H."/>
            <person name="Matsuura K."/>
            <person name="Barry K."/>
            <person name="Labutti K."/>
            <person name="Kuo R."/>
            <person name="Ohm R.A."/>
            <person name="Bhattacharya S.S."/>
            <person name="Shirouzu T."/>
            <person name="Yoshinaga Y."/>
            <person name="Martin F.M."/>
            <person name="Grigoriev I.V."/>
            <person name="Hibbett D.S."/>
        </authorList>
    </citation>
    <scope>NUCLEOTIDE SEQUENCE [LARGE SCALE GENOMIC DNA]</scope>
    <source>
        <strain evidence="5 6">TUFC12733</strain>
    </source>
</reference>
<feature type="compositionally biased region" description="Low complexity" evidence="2">
    <location>
        <begin position="56"/>
        <end position="73"/>
    </location>
</feature>
<dbReference type="CDD" id="cd06093">
    <property type="entry name" value="PX_domain"/>
    <property type="match status" value="1"/>
</dbReference>
<feature type="region of interest" description="Disordered" evidence="2">
    <location>
        <begin position="1268"/>
        <end position="1388"/>
    </location>
</feature>
<accession>A0A167ISB9</accession>
<dbReference type="Pfam" id="PF00169">
    <property type="entry name" value="PH"/>
    <property type="match status" value="1"/>
</dbReference>
<evidence type="ECO:0000256" key="1">
    <source>
        <dbReference type="ARBA" id="ARBA00022468"/>
    </source>
</evidence>
<dbReference type="PROSITE" id="PS50003">
    <property type="entry name" value="PH_DOMAIN"/>
    <property type="match status" value="1"/>
</dbReference>